<evidence type="ECO:0000256" key="9">
    <source>
        <dbReference type="ARBA" id="ARBA00056472"/>
    </source>
</evidence>
<evidence type="ECO:0000256" key="1">
    <source>
        <dbReference type="ARBA" id="ARBA00004123"/>
    </source>
</evidence>
<protein>
    <submittedName>
        <fullName evidence="13">Squamosa promoter-binding-like protein SPL10</fullName>
    </submittedName>
</protein>
<feature type="domain" description="SBP-type" evidence="12">
    <location>
        <begin position="173"/>
        <end position="250"/>
    </location>
</feature>
<feature type="compositionally biased region" description="Basic and acidic residues" evidence="11">
    <location>
        <begin position="234"/>
        <end position="244"/>
    </location>
</feature>
<keyword evidence="7" id="KW-0804">Transcription</keyword>
<dbReference type="EMBL" id="MT756846">
    <property type="protein sequence ID" value="QTM66378.1"/>
    <property type="molecule type" value="mRNA"/>
</dbReference>
<feature type="compositionally biased region" description="Low complexity" evidence="11">
    <location>
        <begin position="64"/>
        <end position="76"/>
    </location>
</feature>
<keyword evidence="3 10" id="KW-0863">Zinc-finger</keyword>
<dbReference type="InterPro" id="IPR004333">
    <property type="entry name" value="SBP_dom"/>
</dbReference>
<evidence type="ECO:0000256" key="7">
    <source>
        <dbReference type="ARBA" id="ARBA00023163"/>
    </source>
</evidence>
<sequence>MEFDSKWDWETMTTFNSKTSGSRRKMQSADWMIVDDGEIDVDSFNLSMDGGNSGTSGSYAGHGSSTKSSISASADSSLKDGMKLPGSEFEAFKESANFIKMEMSRSEVSGTSPPMEGSVGSGEPWISLKLRKRTYFENSSAGSHVKSVTTSVEPTSSTTTMKKTKSSGQIVPIPYCQVEGCNIDLSAAKEYHRKHKVCDGHSKSPRVIVGGLEHRFCQQCSRFHSLSEFDEKKRSCRRRLSDHNARRRKPQRETIEFDSSRLSSQLYDGRQQLNFLVNNAPLINPRTTENSTWDSSWSAKFTCTRDNPVKSRSAGGIDGELLMPGLRLPHGSNMHGDKSNGLLACKDYTSEFFNSGFRGPTILSHIDAAPEYRCALSLLSSNSWASGPESSSPHRPMHENNPGMAQHVNHSSAGGMPLTSSEFLLTGQQSTHPQSYATAANSNFQEIQVFKAPYEADFYSNALN</sequence>
<evidence type="ECO:0000256" key="10">
    <source>
        <dbReference type="PROSITE-ProRule" id="PRU00470"/>
    </source>
</evidence>
<dbReference type="InterPro" id="IPR036893">
    <property type="entry name" value="SBP_sf"/>
</dbReference>
<evidence type="ECO:0000259" key="12">
    <source>
        <dbReference type="PROSITE" id="PS51141"/>
    </source>
</evidence>
<name>A0A8A7QYY1_9LAMI</name>
<comment type="subcellular location">
    <subcellularLocation>
        <location evidence="1">Nucleus</location>
    </subcellularLocation>
</comment>
<organism evidence="13">
    <name type="scientific">Osmanthus fragrans</name>
    <dbReference type="NCBI Taxonomy" id="93977"/>
    <lineage>
        <taxon>Eukaryota</taxon>
        <taxon>Viridiplantae</taxon>
        <taxon>Streptophyta</taxon>
        <taxon>Embryophyta</taxon>
        <taxon>Tracheophyta</taxon>
        <taxon>Spermatophyta</taxon>
        <taxon>Magnoliopsida</taxon>
        <taxon>eudicotyledons</taxon>
        <taxon>Gunneridae</taxon>
        <taxon>Pentapetalae</taxon>
        <taxon>asterids</taxon>
        <taxon>lamiids</taxon>
        <taxon>Lamiales</taxon>
        <taxon>Oleaceae</taxon>
        <taxon>Oleeae</taxon>
        <taxon>Osmanthus</taxon>
    </lineage>
</organism>
<evidence type="ECO:0000256" key="11">
    <source>
        <dbReference type="SAM" id="MobiDB-lite"/>
    </source>
</evidence>
<feature type="region of interest" description="Disordered" evidence="11">
    <location>
        <begin position="385"/>
        <end position="412"/>
    </location>
</feature>
<dbReference type="GO" id="GO:0008270">
    <property type="term" value="F:zinc ion binding"/>
    <property type="evidence" value="ECO:0007669"/>
    <property type="project" value="UniProtKB-KW"/>
</dbReference>
<dbReference type="Pfam" id="PF03110">
    <property type="entry name" value="SBP"/>
    <property type="match status" value="1"/>
</dbReference>
<evidence type="ECO:0000256" key="2">
    <source>
        <dbReference type="ARBA" id="ARBA00022723"/>
    </source>
</evidence>
<dbReference type="PANTHER" id="PTHR31251">
    <property type="entry name" value="SQUAMOSA PROMOTER-BINDING-LIKE PROTEIN 4"/>
    <property type="match status" value="1"/>
</dbReference>
<feature type="region of interest" description="Disordered" evidence="11">
    <location>
        <begin position="54"/>
        <end position="77"/>
    </location>
</feature>
<evidence type="ECO:0000313" key="13">
    <source>
        <dbReference type="EMBL" id="QTM66378.1"/>
    </source>
</evidence>
<evidence type="ECO:0000256" key="3">
    <source>
        <dbReference type="ARBA" id="ARBA00022771"/>
    </source>
</evidence>
<evidence type="ECO:0000256" key="4">
    <source>
        <dbReference type="ARBA" id="ARBA00022833"/>
    </source>
</evidence>
<dbReference type="GO" id="GO:0005634">
    <property type="term" value="C:nucleus"/>
    <property type="evidence" value="ECO:0007669"/>
    <property type="project" value="UniProtKB-SubCell"/>
</dbReference>
<keyword evidence="5" id="KW-0805">Transcription regulation</keyword>
<evidence type="ECO:0000256" key="6">
    <source>
        <dbReference type="ARBA" id="ARBA00023125"/>
    </source>
</evidence>
<evidence type="ECO:0000256" key="8">
    <source>
        <dbReference type="ARBA" id="ARBA00023242"/>
    </source>
</evidence>
<comment type="function">
    <text evidence="9">Probable transcriptional factor. Binds to the promoter of the SQUAMOSA gene.</text>
</comment>
<dbReference type="InterPro" id="IPR044817">
    <property type="entry name" value="SBP-like"/>
</dbReference>
<reference evidence="13" key="1">
    <citation type="journal article" date="2020" name="Nong Ye Sheng Wu Ji Shu Xue Bao">
        <title>OfSPL Genes Cloning and Its Expression Analysis During Flower Bud Differentiation at Different Temperature in Osmanthus fragrans.</title>
        <authorList>
            <person name="Wu H.-F."/>
            <person name="Zhou M.-S."/>
            <person name="Zhu S.-K."/>
            <person name="Yang L.-Y."/>
            <person name="Zhou H.-B."/>
            <person name="Dong B."/>
        </authorList>
    </citation>
    <scope>NUCLEOTIDE SEQUENCE</scope>
    <source>
        <tissue evidence="13">Leaf and flower bud</tissue>
    </source>
</reference>
<feature type="region of interest" description="Disordered" evidence="11">
    <location>
        <begin position="234"/>
        <end position="253"/>
    </location>
</feature>
<dbReference type="PROSITE" id="PS51141">
    <property type="entry name" value="ZF_SBP"/>
    <property type="match status" value="1"/>
</dbReference>
<keyword evidence="2" id="KW-0479">Metal-binding</keyword>
<keyword evidence="4" id="KW-0862">Zinc</keyword>
<keyword evidence="8" id="KW-0539">Nucleus</keyword>
<dbReference type="Gene3D" id="4.10.1100.10">
    <property type="entry name" value="Transcription factor, SBP-box domain"/>
    <property type="match status" value="1"/>
</dbReference>
<keyword evidence="6" id="KW-0238">DNA-binding</keyword>
<dbReference type="AlphaFoldDB" id="A0A8A7QYY1"/>
<dbReference type="PANTHER" id="PTHR31251:SF74">
    <property type="entry name" value="SQUAMOSA PROMOTER-BINDING-LIKE PROTEIN 2"/>
    <property type="match status" value="1"/>
</dbReference>
<dbReference type="GO" id="GO:0003677">
    <property type="term" value="F:DNA binding"/>
    <property type="evidence" value="ECO:0007669"/>
    <property type="project" value="UniProtKB-KW"/>
</dbReference>
<evidence type="ECO:0000256" key="5">
    <source>
        <dbReference type="ARBA" id="ARBA00023015"/>
    </source>
</evidence>
<proteinExistence type="evidence at transcript level"/>
<accession>A0A8A7QYY1</accession>
<dbReference type="FunFam" id="4.10.1100.10:FF:000001">
    <property type="entry name" value="Squamosa promoter-binding-like protein 14"/>
    <property type="match status" value="1"/>
</dbReference>
<dbReference type="SUPFAM" id="SSF103612">
    <property type="entry name" value="SBT domain"/>
    <property type="match status" value="1"/>
</dbReference>